<keyword evidence="8 13" id="KW-0808">Transferase</keyword>
<dbReference type="FunFam" id="3.40.50.1260:FF:000031">
    <property type="entry name" value="Phosphoglycerate kinase 1"/>
    <property type="match status" value="1"/>
</dbReference>
<dbReference type="GO" id="GO:0043531">
    <property type="term" value="F:ADP binding"/>
    <property type="evidence" value="ECO:0007669"/>
    <property type="project" value="TreeGrafter"/>
</dbReference>
<evidence type="ECO:0000256" key="8">
    <source>
        <dbReference type="ARBA" id="ARBA00022679"/>
    </source>
</evidence>
<keyword evidence="10 13" id="KW-0418">Kinase</keyword>
<dbReference type="GO" id="GO:0004618">
    <property type="term" value="F:phosphoglycerate kinase activity"/>
    <property type="evidence" value="ECO:0007669"/>
    <property type="project" value="UniProtKB-UniRule"/>
</dbReference>
<evidence type="ECO:0000256" key="7">
    <source>
        <dbReference type="ARBA" id="ARBA00022490"/>
    </source>
</evidence>
<evidence type="ECO:0000256" key="16">
    <source>
        <dbReference type="RuleBase" id="RU000532"/>
    </source>
</evidence>
<dbReference type="PRINTS" id="PR00477">
    <property type="entry name" value="PHGLYCKINASE"/>
</dbReference>
<feature type="binding site" evidence="13">
    <location>
        <position position="161"/>
    </location>
    <ligand>
        <name>substrate</name>
    </ligand>
</feature>
<evidence type="ECO:0000256" key="5">
    <source>
        <dbReference type="ARBA" id="ARBA00013061"/>
    </source>
</evidence>
<feature type="binding site" evidence="14">
    <location>
        <position position="120"/>
    </location>
    <ligand>
        <name>(2R)-3-phosphoglycerate</name>
        <dbReference type="ChEBI" id="CHEBI:58272"/>
    </ligand>
</feature>
<gene>
    <name evidence="13" type="primary">pgk</name>
    <name evidence="17" type="ORF">HEPPS_01240</name>
</gene>
<evidence type="ECO:0000256" key="10">
    <source>
        <dbReference type="ARBA" id="ARBA00022777"/>
    </source>
</evidence>
<feature type="binding site" evidence="13 14">
    <location>
        <begin position="22"/>
        <end position="24"/>
    </location>
    <ligand>
        <name>substrate</name>
    </ligand>
</feature>
<evidence type="ECO:0000256" key="9">
    <source>
        <dbReference type="ARBA" id="ARBA00022741"/>
    </source>
</evidence>
<feature type="binding site" evidence="14">
    <location>
        <position position="37"/>
    </location>
    <ligand>
        <name>(2R)-3-phosphoglycerate</name>
        <dbReference type="ChEBI" id="CHEBI:58272"/>
    </ligand>
</feature>
<comment type="catalytic activity">
    <reaction evidence="1 13 16">
        <text>(2R)-3-phosphoglycerate + ATP = (2R)-3-phospho-glyceroyl phosphate + ADP</text>
        <dbReference type="Rhea" id="RHEA:14801"/>
        <dbReference type="ChEBI" id="CHEBI:30616"/>
        <dbReference type="ChEBI" id="CHEBI:57604"/>
        <dbReference type="ChEBI" id="CHEBI:58272"/>
        <dbReference type="ChEBI" id="CHEBI:456216"/>
        <dbReference type="EC" id="2.7.2.3"/>
    </reaction>
</comment>
<evidence type="ECO:0000256" key="14">
    <source>
        <dbReference type="PIRSR" id="PIRSR000724-1"/>
    </source>
</evidence>
<evidence type="ECO:0000313" key="18">
    <source>
        <dbReference type="Proteomes" id="UP000242141"/>
    </source>
</evidence>
<evidence type="ECO:0000256" key="13">
    <source>
        <dbReference type="HAMAP-Rule" id="MF_00145"/>
    </source>
</evidence>
<dbReference type="PIRSF" id="PIRSF000724">
    <property type="entry name" value="Pgk"/>
    <property type="match status" value="1"/>
</dbReference>
<feature type="binding site" evidence="13 14">
    <location>
        <begin position="60"/>
        <end position="63"/>
    </location>
    <ligand>
        <name>substrate</name>
    </ligand>
</feature>
<name>A0A0G7ZL60_9MOLU</name>
<evidence type="ECO:0000256" key="11">
    <source>
        <dbReference type="ARBA" id="ARBA00022840"/>
    </source>
</evidence>
<feature type="binding site" evidence="13">
    <location>
        <position position="37"/>
    </location>
    <ligand>
        <name>substrate</name>
    </ligand>
</feature>
<dbReference type="InterPro" id="IPR036043">
    <property type="entry name" value="Phosphoglycerate_kinase_sf"/>
</dbReference>
<keyword evidence="11 13" id="KW-0067">ATP-binding</keyword>
<proteinExistence type="inferred from homology"/>
<comment type="subunit">
    <text evidence="4 13">Monomer.</text>
</comment>
<reference evidence="18" key="1">
    <citation type="submission" date="2015-05" db="EMBL/GenBank/DDBJ databases">
        <authorList>
            <person name="Collingro A."/>
        </authorList>
    </citation>
    <scope>NUCLEOTIDE SEQUENCE [LARGE SCALE GENOMIC DNA]</scope>
    <source>
        <strain evidence="18">Ps</strain>
    </source>
</reference>
<evidence type="ECO:0000256" key="6">
    <source>
        <dbReference type="ARBA" id="ARBA00016471"/>
    </source>
</evidence>
<dbReference type="FunFam" id="3.40.50.1260:FF:000006">
    <property type="entry name" value="Phosphoglycerate kinase"/>
    <property type="match status" value="1"/>
</dbReference>
<dbReference type="GO" id="GO:0005829">
    <property type="term" value="C:cytosol"/>
    <property type="evidence" value="ECO:0007669"/>
    <property type="project" value="TreeGrafter"/>
</dbReference>
<dbReference type="EMBL" id="CWGI01000001">
    <property type="protein sequence ID" value="CRX36925.1"/>
    <property type="molecule type" value="Genomic_DNA"/>
</dbReference>
<organism evidence="17 18">
    <name type="scientific">Candidatus Hepatoplasma crinochetorum</name>
    <dbReference type="NCBI Taxonomy" id="295596"/>
    <lineage>
        <taxon>Bacteria</taxon>
        <taxon>Bacillati</taxon>
        <taxon>Mycoplasmatota</taxon>
        <taxon>Mollicutes</taxon>
        <taxon>Candidatus Hepatoplasmataceae</taxon>
        <taxon>Candidatus Hepatoplasma</taxon>
    </lineage>
</organism>
<evidence type="ECO:0000313" key="17">
    <source>
        <dbReference type="EMBL" id="CRX36925.1"/>
    </source>
</evidence>
<evidence type="ECO:0000256" key="4">
    <source>
        <dbReference type="ARBA" id="ARBA00011245"/>
    </source>
</evidence>
<dbReference type="PANTHER" id="PTHR11406:SF23">
    <property type="entry name" value="PHOSPHOGLYCERATE KINASE 1, CHLOROPLASTIC-RELATED"/>
    <property type="match status" value="1"/>
</dbReference>
<dbReference type="SUPFAM" id="SSF53748">
    <property type="entry name" value="Phosphoglycerate kinase"/>
    <property type="match status" value="1"/>
</dbReference>
<feature type="binding site" evidence="13">
    <location>
        <position position="120"/>
    </location>
    <ligand>
        <name>substrate</name>
    </ligand>
</feature>
<comment type="subcellular location">
    <subcellularLocation>
        <location evidence="13">Cytoplasm</location>
    </subcellularLocation>
</comment>
<dbReference type="Gene3D" id="3.40.50.1260">
    <property type="entry name" value="Phosphoglycerate kinase, N-terminal domain"/>
    <property type="match status" value="2"/>
</dbReference>
<dbReference type="AlphaFoldDB" id="A0A0G7ZL60"/>
<dbReference type="Pfam" id="PF00162">
    <property type="entry name" value="PGK"/>
    <property type="match status" value="1"/>
</dbReference>
<accession>A0A0G7ZL60</accession>
<dbReference type="GO" id="GO:0005524">
    <property type="term" value="F:ATP binding"/>
    <property type="evidence" value="ECO:0007669"/>
    <property type="project" value="UniProtKB-KW"/>
</dbReference>
<feature type="binding site" evidence="13 15">
    <location>
        <position position="328"/>
    </location>
    <ligand>
        <name>ATP</name>
        <dbReference type="ChEBI" id="CHEBI:30616"/>
    </ligand>
</feature>
<evidence type="ECO:0000256" key="15">
    <source>
        <dbReference type="PIRSR" id="PIRSR000724-2"/>
    </source>
</evidence>
<evidence type="ECO:0000256" key="1">
    <source>
        <dbReference type="ARBA" id="ARBA00000642"/>
    </source>
</evidence>
<dbReference type="Proteomes" id="UP000242141">
    <property type="component" value="Unassembled WGS sequence"/>
</dbReference>
<comment type="pathway">
    <text evidence="2 13">Carbohydrate degradation; glycolysis; pyruvate from D-glyceraldehyde 3-phosphate: step 2/5.</text>
</comment>
<dbReference type="GO" id="GO:0006094">
    <property type="term" value="P:gluconeogenesis"/>
    <property type="evidence" value="ECO:0007669"/>
    <property type="project" value="TreeGrafter"/>
</dbReference>
<protein>
    <recommendedName>
        <fullName evidence="6 13">Phosphoglycerate kinase</fullName>
        <ecNumber evidence="5 13">2.7.2.3</ecNumber>
    </recommendedName>
</protein>
<dbReference type="HAMAP" id="MF_00145">
    <property type="entry name" value="Phosphoglyc_kinase"/>
    <property type="match status" value="1"/>
</dbReference>
<keyword evidence="12 13" id="KW-0324">Glycolysis</keyword>
<feature type="binding site" evidence="13 15">
    <location>
        <position position="297"/>
    </location>
    <ligand>
        <name>ATP</name>
        <dbReference type="ChEBI" id="CHEBI:30616"/>
    </ligand>
</feature>
<evidence type="ECO:0000256" key="3">
    <source>
        <dbReference type="ARBA" id="ARBA00008982"/>
    </source>
</evidence>
<feature type="binding site" evidence="14">
    <location>
        <position position="161"/>
    </location>
    <ligand>
        <name>(2R)-3-phosphoglycerate</name>
        <dbReference type="ChEBI" id="CHEBI:58272"/>
    </ligand>
</feature>
<keyword evidence="18" id="KW-1185">Reference proteome</keyword>
<feature type="binding site" evidence="13 15">
    <location>
        <begin position="355"/>
        <end position="358"/>
    </location>
    <ligand>
        <name>ATP</name>
        <dbReference type="ChEBI" id="CHEBI:30616"/>
    </ligand>
</feature>
<keyword evidence="9 13" id="KW-0547">Nucleotide-binding</keyword>
<dbReference type="InterPro" id="IPR015824">
    <property type="entry name" value="Phosphoglycerate_kinase_N"/>
</dbReference>
<dbReference type="GO" id="GO:0006096">
    <property type="term" value="P:glycolytic process"/>
    <property type="evidence" value="ECO:0007669"/>
    <property type="project" value="UniProtKB-UniRule"/>
</dbReference>
<dbReference type="UniPathway" id="UPA00109">
    <property type="reaction ID" value="UER00185"/>
</dbReference>
<sequence length="399" mass="43702">MKKKTLYDLKNIKGKIALVRVDFNVPIENGKVTNNARIIAALPTIEYLLKNEAKIVLLSHLGRIKSEEDKKSKSLEMVANEFAKISSHPITFIAKTRGKEIEQAIKNMENGSILMIENTRFEDLKDGNIVNFESKNNPELGKYWASLGDFFVNDAFGTAHRAHASNVGIATYIKESVVGFLIEKEIKFLHDAVYNPKRPFIALLGGAKVSDKINVIDALAKKADKVIIGTAMCYTFHLAMGKKIGKSLAEPEKIDLAKELMAKYKDKLIIASDSVCALEYKDIKGKVYENIPDNLIGLDIGPKTIKTIKKELKGAKTVIWNGPFGVTEFKNYRAGSKAIADELINLKGAITIIGGGDSAAMAMEMGIEDKISHISTGGGASMEFLEGKELPGIAAINNK</sequence>
<keyword evidence="7 13" id="KW-0963">Cytoplasm</keyword>
<evidence type="ECO:0000256" key="12">
    <source>
        <dbReference type="ARBA" id="ARBA00023152"/>
    </source>
</evidence>
<dbReference type="EC" id="2.7.2.3" evidence="5 13"/>
<dbReference type="InterPro" id="IPR001576">
    <property type="entry name" value="Phosphoglycerate_kinase"/>
</dbReference>
<comment type="similarity">
    <text evidence="3 13 16">Belongs to the phosphoglycerate kinase family.</text>
</comment>
<evidence type="ECO:0000256" key="2">
    <source>
        <dbReference type="ARBA" id="ARBA00004838"/>
    </source>
</evidence>
<dbReference type="PANTHER" id="PTHR11406">
    <property type="entry name" value="PHOSPHOGLYCERATE KINASE"/>
    <property type="match status" value="1"/>
</dbReference>
<feature type="binding site" evidence="13 15">
    <location>
        <position position="212"/>
    </location>
    <ligand>
        <name>ATP</name>
        <dbReference type="ChEBI" id="CHEBI:30616"/>
    </ligand>
</feature>